<keyword evidence="5 6" id="KW-0472">Membrane</keyword>
<gene>
    <name evidence="8" type="ORF">SAMN05192542_11856</name>
</gene>
<evidence type="ECO:0000256" key="3">
    <source>
        <dbReference type="ARBA" id="ARBA00022692"/>
    </source>
</evidence>
<feature type="transmembrane region" description="Helical" evidence="6">
    <location>
        <begin position="148"/>
        <end position="168"/>
    </location>
</feature>
<dbReference type="STRING" id="416943.SAMN05445871_2503"/>
<feature type="transmembrane region" description="Helical" evidence="6">
    <location>
        <begin position="69"/>
        <end position="89"/>
    </location>
</feature>
<evidence type="ECO:0000256" key="2">
    <source>
        <dbReference type="ARBA" id="ARBA00007362"/>
    </source>
</evidence>
<feature type="transmembrane region" description="Helical" evidence="6">
    <location>
        <begin position="124"/>
        <end position="142"/>
    </location>
</feature>
<dbReference type="PANTHER" id="PTHR32322">
    <property type="entry name" value="INNER MEMBRANE TRANSPORTER"/>
    <property type="match status" value="1"/>
</dbReference>
<evidence type="ECO:0000256" key="6">
    <source>
        <dbReference type="SAM" id="Phobius"/>
    </source>
</evidence>
<accession>A0A1H7UA49</accession>
<evidence type="ECO:0000313" key="8">
    <source>
        <dbReference type="EMBL" id="SEL93634.1"/>
    </source>
</evidence>
<feature type="domain" description="EamA" evidence="7">
    <location>
        <begin position="153"/>
        <end position="280"/>
    </location>
</feature>
<sequence length="289" mass="31256">MFFFRTGWASRSSTTLFVLLWSSGAIFTSWGLAYASPLAFLVMRFALALLIMLGVGMRRRRWLPASGTRLRVGASGALMVGGYSINYFMALAHGVNPGVIGVVLGVQPVLTLLLLERRFSYRRALGLVAALAGLVLVLPGSFDPTHLLGAGTGFALGALLCITFGAILQRGIRQAPADVLPLQYGIALLMCVVCAMFQPFTFEWNWNFIWPLLWLAIVISVVAQLLLYELIRHGNLVNVTSLFYLVPVVTALMDYVFLGHRLTGSALAGTAVILVALISVLAKPKPAAD</sequence>
<name>A0A1H7UA49_9BURK</name>
<reference evidence="9" key="1">
    <citation type="submission" date="2016-10" db="EMBL/GenBank/DDBJ databases">
        <authorList>
            <person name="Varghese N."/>
            <person name="Submissions S."/>
        </authorList>
    </citation>
    <scope>NUCLEOTIDE SEQUENCE [LARGE SCALE GENOMIC DNA]</scope>
    <source>
        <strain evidence="9">LMG 26416</strain>
    </source>
</reference>
<dbReference type="EMBL" id="FOAJ01000018">
    <property type="protein sequence ID" value="SEL93634.1"/>
    <property type="molecule type" value="Genomic_DNA"/>
</dbReference>
<comment type="similarity">
    <text evidence="2">Belongs to the EamA transporter family.</text>
</comment>
<dbReference type="GO" id="GO:0016020">
    <property type="term" value="C:membrane"/>
    <property type="evidence" value="ECO:0007669"/>
    <property type="project" value="UniProtKB-SubCell"/>
</dbReference>
<feature type="transmembrane region" description="Helical" evidence="6">
    <location>
        <begin position="208"/>
        <end position="228"/>
    </location>
</feature>
<evidence type="ECO:0000256" key="4">
    <source>
        <dbReference type="ARBA" id="ARBA00022989"/>
    </source>
</evidence>
<dbReference type="RefSeq" id="WP_090545267.1">
    <property type="nucleotide sequence ID" value="NZ_FNSR01000001.1"/>
</dbReference>
<dbReference type="SUPFAM" id="SSF103481">
    <property type="entry name" value="Multidrug resistance efflux transporter EmrE"/>
    <property type="match status" value="2"/>
</dbReference>
<feature type="transmembrane region" description="Helical" evidence="6">
    <location>
        <begin position="235"/>
        <end position="258"/>
    </location>
</feature>
<dbReference type="Pfam" id="PF00892">
    <property type="entry name" value="EamA"/>
    <property type="match status" value="2"/>
</dbReference>
<keyword evidence="4 6" id="KW-1133">Transmembrane helix</keyword>
<evidence type="ECO:0000256" key="1">
    <source>
        <dbReference type="ARBA" id="ARBA00004141"/>
    </source>
</evidence>
<keyword evidence="9" id="KW-1185">Reference proteome</keyword>
<feature type="transmembrane region" description="Helical" evidence="6">
    <location>
        <begin position="264"/>
        <end position="282"/>
    </location>
</feature>
<dbReference type="OrthoDB" id="9809509at2"/>
<dbReference type="Proteomes" id="UP000199120">
    <property type="component" value="Unassembled WGS sequence"/>
</dbReference>
<proteinExistence type="inferred from homology"/>
<dbReference type="InterPro" id="IPR000620">
    <property type="entry name" value="EamA_dom"/>
</dbReference>
<comment type="subcellular location">
    <subcellularLocation>
        <location evidence="1">Membrane</location>
        <topology evidence="1">Multi-pass membrane protein</topology>
    </subcellularLocation>
</comment>
<feature type="transmembrane region" description="Helical" evidence="6">
    <location>
        <begin position="12"/>
        <end position="32"/>
    </location>
</feature>
<organism evidence="8 9">
    <name type="scientific">Paraburkholderia caballeronis</name>
    <dbReference type="NCBI Taxonomy" id="416943"/>
    <lineage>
        <taxon>Bacteria</taxon>
        <taxon>Pseudomonadati</taxon>
        <taxon>Pseudomonadota</taxon>
        <taxon>Betaproteobacteria</taxon>
        <taxon>Burkholderiales</taxon>
        <taxon>Burkholderiaceae</taxon>
        <taxon>Paraburkholderia</taxon>
    </lineage>
</organism>
<dbReference type="InterPro" id="IPR037185">
    <property type="entry name" value="EmrE-like"/>
</dbReference>
<feature type="transmembrane region" description="Helical" evidence="6">
    <location>
        <begin position="38"/>
        <end position="57"/>
    </location>
</feature>
<dbReference type="AlphaFoldDB" id="A0A1H7UA49"/>
<dbReference type="InterPro" id="IPR050638">
    <property type="entry name" value="AA-Vitamin_Transporters"/>
</dbReference>
<feature type="domain" description="EamA" evidence="7">
    <location>
        <begin position="16"/>
        <end position="138"/>
    </location>
</feature>
<evidence type="ECO:0000259" key="7">
    <source>
        <dbReference type="Pfam" id="PF00892"/>
    </source>
</evidence>
<protein>
    <submittedName>
        <fullName evidence="8">Threonine/homoserine efflux transporter RhtA</fullName>
    </submittedName>
</protein>
<evidence type="ECO:0000256" key="5">
    <source>
        <dbReference type="ARBA" id="ARBA00023136"/>
    </source>
</evidence>
<feature type="transmembrane region" description="Helical" evidence="6">
    <location>
        <begin position="180"/>
        <end position="202"/>
    </location>
</feature>
<feature type="transmembrane region" description="Helical" evidence="6">
    <location>
        <begin position="95"/>
        <end position="115"/>
    </location>
</feature>
<dbReference type="PANTHER" id="PTHR32322:SF2">
    <property type="entry name" value="EAMA DOMAIN-CONTAINING PROTEIN"/>
    <property type="match status" value="1"/>
</dbReference>
<evidence type="ECO:0000313" key="9">
    <source>
        <dbReference type="Proteomes" id="UP000199120"/>
    </source>
</evidence>
<keyword evidence="3 6" id="KW-0812">Transmembrane</keyword>